<reference evidence="1" key="1">
    <citation type="submission" date="2006-10" db="EMBL/GenBank/DDBJ databases">
        <authorList>
            <person name="Amadeo P."/>
            <person name="Zhao Q."/>
            <person name="Wortman J."/>
            <person name="Fraser-Liggett C."/>
            <person name="Carlton J."/>
        </authorList>
    </citation>
    <scope>NUCLEOTIDE SEQUENCE</scope>
    <source>
        <strain evidence="1">G3</strain>
    </source>
</reference>
<dbReference type="VEuPathDB" id="TrichDB:TVAGG3_0956300"/>
<dbReference type="KEGG" id="tva:5467495"/>
<reference evidence="1" key="2">
    <citation type="journal article" date="2007" name="Science">
        <title>Draft genome sequence of the sexually transmitted pathogen Trichomonas vaginalis.</title>
        <authorList>
            <person name="Carlton J.M."/>
            <person name="Hirt R.P."/>
            <person name="Silva J.C."/>
            <person name="Delcher A.L."/>
            <person name="Schatz M."/>
            <person name="Zhao Q."/>
            <person name="Wortman J.R."/>
            <person name="Bidwell S.L."/>
            <person name="Alsmark U.C.M."/>
            <person name="Besteiro S."/>
            <person name="Sicheritz-Ponten T."/>
            <person name="Noel C.J."/>
            <person name="Dacks J.B."/>
            <person name="Foster P.G."/>
            <person name="Simillion C."/>
            <person name="Van de Peer Y."/>
            <person name="Miranda-Saavedra D."/>
            <person name="Barton G.J."/>
            <person name="Westrop G.D."/>
            <person name="Mueller S."/>
            <person name="Dessi D."/>
            <person name="Fiori P.L."/>
            <person name="Ren Q."/>
            <person name="Paulsen I."/>
            <person name="Zhang H."/>
            <person name="Bastida-Corcuera F.D."/>
            <person name="Simoes-Barbosa A."/>
            <person name="Brown M.T."/>
            <person name="Hayes R.D."/>
            <person name="Mukherjee M."/>
            <person name="Okumura C.Y."/>
            <person name="Schneider R."/>
            <person name="Smith A.J."/>
            <person name="Vanacova S."/>
            <person name="Villalvazo M."/>
            <person name="Haas B.J."/>
            <person name="Pertea M."/>
            <person name="Feldblyum T.V."/>
            <person name="Utterback T.R."/>
            <person name="Shu C.L."/>
            <person name="Osoegawa K."/>
            <person name="de Jong P.J."/>
            <person name="Hrdy I."/>
            <person name="Horvathova L."/>
            <person name="Zubacova Z."/>
            <person name="Dolezal P."/>
            <person name="Malik S.B."/>
            <person name="Logsdon J.M. Jr."/>
            <person name="Henze K."/>
            <person name="Gupta A."/>
            <person name="Wang C.C."/>
            <person name="Dunne R.L."/>
            <person name="Upcroft J.A."/>
            <person name="Upcroft P."/>
            <person name="White O."/>
            <person name="Salzberg S.L."/>
            <person name="Tang P."/>
            <person name="Chiu C.-H."/>
            <person name="Lee Y.-S."/>
            <person name="Embley T.M."/>
            <person name="Coombs G.H."/>
            <person name="Mottram J.C."/>
            <person name="Tachezy J."/>
            <person name="Fraser-Liggett C.M."/>
            <person name="Johnson P.J."/>
        </authorList>
    </citation>
    <scope>NUCLEOTIDE SEQUENCE [LARGE SCALE GENOMIC DNA]</scope>
    <source>
        <strain evidence="1">G3</strain>
    </source>
</reference>
<dbReference type="AlphaFoldDB" id="A2DCK6"/>
<gene>
    <name evidence="1" type="ORF">TVAG_250030</name>
</gene>
<accession>A2DCK6</accession>
<name>A2DCK6_TRIV3</name>
<dbReference type="VEuPathDB" id="TrichDB:TVAG_250030"/>
<dbReference type="EMBL" id="DS113187">
    <property type="protein sequence ID" value="EAY21943.1"/>
    <property type="molecule type" value="Genomic_DNA"/>
</dbReference>
<dbReference type="OrthoDB" id="10568874at2759"/>
<proteinExistence type="predicted"/>
<organism evidence="1 2">
    <name type="scientific">Trichomonas vaginalis (strain ATCC PRA-98 / G3)</name>
    <dbReference type="NCBI Taxonomy" id="412133"/>
    <lineage>
        <taxon>Eukaryota</taxon>
        <taxon>Metamonada</taxon>
        <taxon>Parabasalia</taxon>
        <taxon>Trichomonadida</taxon>
        <taxon>Trichomonadidae</taxon>
        <taxon>Trichomonas</taxon>
    </lineage>
</organism>
<dbReference type="RefSeq" id="XP_001582929.1">
    <property type="nucleotide sequence ID" value="XM_001582879.1"/>
</dbReference>
<dbReference type="Proteomes" id="UP000001542">
    <property type="component" value="Unassembled WGS sequence"/>
</dbReference>
<dbReference type="InParanoid" id="A2DCK6"/>
<sequence length="697" mass="79683">MLEERLEYLDLFHFVTKLAGEDTSFINMFRDSLSRVLKAKVQRIIQNLSPKVQIKSDQEFVRRPEYTELLQETKTQFYGIINSIKQNHLWFGQGGGINVGDPAEALKQFATKTSYTVQDMVILRSIPIERICFLPELCLYHRALFHACLSDDDFVRSYAFSQILEAPQLMDAKQYFDVMSEVITLWGAEKITIELAGGLHFLLVSLGEVISDILDDEIQLKLYSLIECAITSPNFSYLFIFDPLLKWLSKSFPKENIKRIEDASLELLKNGSHAHACLIFSSISRGFTKYGHLLETVIATKSCIANWPHTVQVETRRHLASLATRIPKDIMKDLLLQISEMLSIPNTIYVYSEFITSYFTNSNADFCEPLFKTLLNIMAANKTQEIIRMFVALCAHPVRFLNAMTISQDMEIFKCFTDFQKIDFSFYSILFKDSHLLLPKNNSDNIISGISSIVENEVDNASQLNNIMITCMLYPSKLLNTLKNFDSLINEEQKVFVTSLVAAIAAAGNFPQISEYIQLIPVHKFTCDYSEIQNLAKKYSESNIFTGLSASFGSQINIDNNLIVMSLFFEHIVYSEGSQVLTAFKRAYVKPALWFAAEFVSLFSPLLSEPKDFAQRLSEVKENKVAIVCIAYYLAQKLSPLLFDCIDKEDYFSVPQTAFFPKKFIVDTDEVEFTKKLSEKYSNIYETINEIVSIRLK</sequence>
<protein>
    <submittedName>
        <fullName evidence="1">Uncharacterized protein</fullName>
    </submittedName>
</protein>
<keyword evidence="2" id="KW-1185">Reference proteome</keyword>
<evidence type="ECO:0000313" key="1">
    <source>
        <dbReference type="EMBL" id="EAY21943.1"/>
    </source>
</evidence>
<evidence type="ECO:0000313" key="2">
    <source>
        <dbReference type="Proteomes" id="UP000001542"/>
    </source>
</evidence>